<dbReference type="AlphaFoldDB" id="A0A0C2G3M6"/>
<organism evidence="2 3">
    <name type="scientific">Ancylostoma duodenale</name>
    <dbReference type="NCBI Taxonomy" id="51022"/>
    <lineage>
        <taxon>Eukaryota</taxon>
        <taxon>Metazoa</taxon>
        <taxon>Ecdysozoa</taxon>
        <taxon>Nematoda</taxon>
        <taxon>Chromadorea</taxon>
        <taxon>Rhabditida</taxon>
        <taxon>Rhabditina</taxon>
        <taxon>Rhabditomorpha</taxon>
        <taxon>Strongyloidea</taxon>
        <taxon>Ancylostomatidae</taxon>
        <taxon>Ancylostomatinae</taxon>
        <taxon>Ancylostoma</taxon>
    </lineage>
</organism>
<evidence type="ECO:0000313" key="3">
    <source>
        <dbReference type="Proteomes" id="UP000054047"/>
    </source>
</evidence>
<evidence type="ECO:0000256" key="1">
    <source>
        <dbReference type="SAM" id="MobiDB-lite"/>
    </source>
</evidence>
<evidence type="ECO:0000313" key="2">
    <source>
        <dbReference type="EMBL" id="KIH53499.1"/>
    </source>
</evidence>
<evidence type="ECO:0008006" key="4">
    <source>
        <dbReference type="Google" id="ProtNLM"/>
    </source>
</evidence>
<feature type="region of interest" description="Disordered" evidence="1">
    <location>
        <begin position="30"/>
        <end position="72"/>
    </location>
</feature>
<keyword evidence="3" id="KW-1185">Reference proteome</keyword>
<accession>A0A0C2G3M6</accession>
<sequence length="134" mass="13991">MSSAWIMNFDECHKCDSNPAPTQEMLFGSEITGRDGRPGVTGPGGIRGLQGERGGKGALGPPGPPGAPGLVGNPEKISCVSVELLASRLSIKLSFVIGAPNVIGPRYLNMFSVLATKGNTNIPLKIEQYRIGNS</sequence>
<name>A0A0C2G3M6_9BILA</name>
<dbReference type="Proteomes" id="UP000054047">
    <property type="component" value="Unassembled WGS sequence"/>
</dbReference>
<protein>
    <recommendedName>
        <fullName evidence="4">Collagen triple helix repeat protein</fullName>
    </recommendedName>
</protein>
<dbReference type="EMBL" id="KN741059">
    <property type="protein sequence ID" value="KIH53499.1"/>
    <property type="molecule type" value="Genomic_DNA"/>
</dbReference>
<reference evidence="2 3" key="1">
    <citation type="submission" date="2013-12" db="EMBL/GenBank/DDBJ databases">
        <title>Draft genome of the parsitic nematode Ancylostoma duodenale.</title>
        <authorList>
            <person name="Mitreva M."/>
        </authorList>
    </citation>
    <scope>NUCLEOTIDE SEQUENCE [LARGE SCALE GENOMIC DNA]</scope>
    <source>
        <strain evidence="2 3">Zhejiang</strain>
    </source>
</reference>
<proteinExistence type="predicted"/>
<feature type="compositionally biased region" description="Gly residues" evidence="1">
    <location>
        <begin position="39"/>
        <end position="60"/>
    </location>
</feature>
<gene>
    <name evidence="2" type="ORF">ANCDUO_16372</name>
</gene>